<dbReference type="InParanoid" id="F0YBV6"/>
<dbReference type="RefSeq" id="XP_009037829.1">
    <property type="nucleotide sequence ID" value="XM_009039581.1"/>
</dbReference>
<evidence type="ECO:0000313" key="1">
    <source>
        <dbReference type="EMBL" id="EGB07192.1"/>
    </source>
</evidence>
<reference evidence="1 2" key="1">
    <citation type="journal article" date="2011" name="Proc. Natl. Acad. Sci. U.S.A.">
        <title>Niche of harmful alga Aureococcus anophagefferens revealed through ecogenomics.</title>
        <authorList>
            <person name="Gobler C.J."/>
            <person name="Berry D.L."/>
            <person name="Dyhrman S.T."/>
            <person name="Wilhelm S.W."/>
            <person name="Salamov A."/>
            <person name="Lobanov A.V."/>
            <person name="Zhang Y."/>
            <person name="Collier J.L."/>
            <person name="Wurch L.L."/>
            <person name="Kustka A.B."/>
            <person name="Dill B.D."/>
            <person name="Shah M."/>
            <person name="VerBerkmoes N.C."/>
            <person name="Kuo A."/>
            <person name="Terry A."/>
            <person name="Pangilinan J."/>
            <person name="Lindquist E.A."/>
            <person name="Lucas S."/>
            <person name="Paulsen I.T."/>
            <person name="Hattenrath-Lehmann T.K."/>
            <person name="Talmage S.C."/>
            <person name="Walker E.A."/>
            <person name="Koch F."/>
            <person name="Burson A.M."/>
            <person name="Marcoval M.A."/>
            <person name="Tang Y.Z."/>
            <person name="Lecleir G.R."/>
            <person name="Coyne K.J."/>
            <person name="Berg G.M."/>
            <person name="Bertrand E.M."/>
            <person name="Saito M.A."/>
            <person name="Gladyshev V.N."/>
            <person name="Grigoriev I.V."/>
        </authorList>
    </citation>
    <scope>NUCLEOTIDE SEQUENCE [LARGE SCALE GENOMIC DNA]</scope>
    <source>
        <strain evidence="2">CCMP 1984</strain>
    </source>
</reference>
<organism evidence="2">
    <name type="scientific">Aureococcus anophagefferens</name>
    <name type="common">Harmful bloom alga</name>
    <dbReference type="NCBI Taxonomy" id="44056"/>
    <lineage>
        <taxon>Eukaryota</taxon>
        <taxon>Sar</taxon>
        <taxon>Stramenopiles</taxon>
        <taxon>Ochrophyta</taxon>
        <taxon>Pelagophyceae</taxon>
        <taxon>Pelagomonadales</taxon>
        <taxon>Pelagomonadaceae</taxon>
        <taxon>Aureococcus</taxon>
    </lineage>
</organism>
<keyword evidence="2" id="KW-1185">Reference proteome</keyword>
<sequence>MLRFGGSRVAPLEDKIRVVDPLQPLVRGNTHNITIHYPLWLLTVNAGRYCLGSIPCHNLITLKWVAAQTVDGEPGWERLRGETRCGPYVVGWVWIGWHGFGRHHFYDYILRRIDEGRAHGGPSFEIEDEYDKNLITLRQVELGYYMHLALVPEYTRLFNCRNRGKSAEHNLSGDAQRALLVGRTALMCSDDFIKHCLLIKVLQPHATMADTLDYPHLFVCPLGRDAKGGPQFEGLLFFLPRAVDDLGFHDGVNICGLVAAGAMELKFPFPRVNLFDFAKMIPLVIKMPAYSESNCKAAGVLSGVAELAGSLARYGESDLKVTSEPGKFTVELRGFRIAEGESSVSKINLDFPSPAVDNDLFKTAVDRQLIFGHAGGASPDDREKWQEGKIKEVLEQIPPTADAMQPLVDGLFANRVSCRDVATGAWLEEDEEPPANFDYARYTDGALLPWDKRHENFAETAEALRVTYKTKIHRVSQPHLPSGNSILLAAPRN</sequence>
<accession>F0YBV6</accession>
<dbReference type="GeneID" id="20225022"/>
<protein>
    <submittedName>
        <fullName evidence="1">Uncharacterized protein</fullName>
    </submittedName>
</protein>
<dbReference type="AlphaFoldDB" id="F0YBV6"/>
<evidence type="ECO:0000313" key="2">
    <source>
        <dbReference type="Proteomes" id="UP000002729"/>
    </source>
</evidence>
<proteinExistence type="predicted"/>
<name>F0YBV6_AURAN</name>
<gene>
    <name evidence="1" type="ORF">AURANDRAFT_64823</name>
</gene>
<dbReference type="KEGG" id="aaf:AURANDRAFT_64823"/>
<dbReference type="Proteomes" id="UP000002729">
    <property type="component" value="Unassembled WGS sequence"/>
</dbReference>
<dbReference type="EMBL" id="GL833131">
    <property type="protein sequence ID" value="EGB07192.1"/>
    <property type="molecule type" value="Genomic_DNA"/>
</dbReference>